<proteinExistence type="inferred from homology"/>
<dbReference type="RefSeq" id="WP_138772799.1">
    <property type="nucleotide sequence ID" value="NZ_JBHSSX010000008.1"/>
</dbReference>
<sequence length="186" mass="20425">MIHLRWCFALVLLLSVFSLALGTKARADECAARFDMQVRKLHSKQDLDLCAATAGKVVLVVNTASQCGFTPQFEGLEALYNKYRDQGLVVLGFPSDDFRQELDDEGATAKVCYINYGVTFPMMATSPVRGDDANPLFQTLNKDAGEPRWNFNKYLVGRDGTVIKHYPSSAKPLGGELEEAVGAALN</sequence>
<evidence type="ECO:0000259" key="6">
    <source>
        <dbReference type="PROSITE" id="PS51352"/>
    </source>
</evidence>
<keyword evidence="3 4" id="KW-0560">Oxidoreductase</keyword>
<dbReference type="PROSITE" id="PS51355">
    <property type="entry name" value="GLUTATHIONE_PEROXID_3"/>
    <property type="match status" value="1"/>
</dbReference>
<dbReference type="CDD" id="cd00340">
    <property type="entry name" value="GSH_Peroxidase"/>
    <property type="match status" value="1"/>
</dbReference>
<evidence type="ECO:0000313" key="7">
    <source>
        <dbReference type="EMBL" id="TMW12125.1"/>
    </source>
</evidence>
<dbReference type="PIRSF" id="PIRSF000303">
    <property type="entry name" value="Glutathion_perox"/>
    <property type="match status" value="1"/>
</dbReference>
<keyword evidence="2 4" id="KW-0575">Peroxidase</keyword>
<comment type="similarity">
    <text evidence="1 4">Belongs to the glutathione peroxidase family.</text>
</comment>
<reference evidence="7 8" key="1">
    <citation type="submission" date="2019-05" db="EMBL/GenBank/DDBJ databases">
        <title>Genome of Alcanivorax gelatiniphagus, an oil degrading marine bacteria.</title>
        <authorList>
            <person name="Kwon K.K."/>
        </authorList>
    </citation>
    <scope>NUCLEOTIDE SEQUENCE [LARGE SCALE GENOMIC DNA]</scope>
    <source>
        <strain evidence="7 8">MEBiC 08158</strain>
    </source>
</reference>
<keyword evidence="5" id="KW-0732">Signal</keyword>
<accession>A0ABY2XJK6</accession>
<evidence type="ECO:0000256" key="5">
    <source>
        <dbReference type="SAM" id="SignalP"/>
    </source>
</evidence>
<evidence type="ECO:0000256" key="4">
    <source>
        <dbReference type="RuleBase" id="RU000499"/>
    </source>
</evidence>
<dbReference type="PROSITE" id="PS00460">
    <property type="entry name" value="GLUTATHIONE_PEROXID_1"/>
    <property type="match status" value="1"/>
</dbReference>
<feature type="chain" id="PRO_5047428997" description="Glutathione peroxidase" evidence="5">
    <location>
        <begin position="28"/>
        <end position="186"/>
    </location>
</feature>
<organism evidence="7 8">
    <name type="scientific">Alloalcanivorax gelatiniphagus</name>
    <dbReference type="NCBI Taxonomy" id="1194167"/>
    <lineage>
        <taxon>Bacteria</taxon>
        <taxon>Pseudomonadati</taxon>
        <taxon>Pseudomonadota</taxon>
        <taxon>Gammaproteobacteria</taxon>
        <taxon>Oceanospirillales</taxon>
        <taxon>Alcanivoracaceae</taxon>
        <taxon>Alloalcanivorax</taxon>
    </lineage>
</organism>
<dbReference type="PANTHER" id="PTHR11592:SF44">
    <property type="entry name" value="GLUTATHIONE PEROXIDASE"/>
    <property type="match status" value="1"/>
</dbReference>
<dbReference type="EMBL" id="VCQT01000036">
    <property type="protein sequence ID" value="TMW12125.1"/>
    <property type="molecule type" value="Genomic_DNA"/>
</dbReference>
<dbReference type="PROSITE" id="PS51352">
    <property type="entry name" value="THIOREDOXIN_2"/>
    <property type="match status" value="1"/>
</dbReference>
<gene>
    <name evidence="7" type="ORF">FGS76_11560</name>
</gene>
<dbReference type="InterPro" id="IPR029759">
    <property type="entry name" value="GPX_AS"/>
</dbReference>
<feature type="signal peptide" evidence="5">
    <location>
        <begin position="1"/>
        <end position="27"/>
    </location>
</feature>
<keyword evidence="8" id="KW-1185">Reference proteome</keyword>
<dbReference type="Pfam" id="PF00255">
    <property type="entry name" value="GSHPx"/>
    <property type="match status" value="1"/>
</dbReference>
<evidence type="ECO:0000313" key="8">
    <source>
        <dbReference type="Proteomes" id="UP000739180"/>
    </source>
</evidence>
<feature type="domain" description="Thioredoxin" evidence="6">
    <location>
        <begin position="19"/>
        <end position="186"/>
    </location>
</feature>
<dbReference type="PRINTS" id="PR01011">
    <property type="entry name" value="GLUTPROXDASE"/>
</dbReference>
<comment type="caution">
    <text evidence="7">The sequence shown here is derived from an EMBL/GenBank/DDBJ whole genome shotgun (WGS) entry which is preliminary data.</text>
</comment>
<dbReference type="SUPFAM" id="SSF52833">
    <property type="entry name" value="Thioredoxin-like"/>
    <property type="match status" value="1"/>
</dbReference>
<name>A0ABY2XJK6_9GAMM</name>
<evidence type="ECO:0000256" key="1">
    <source>
        <dbReference type="ARBA" id="ARBA00006926"/>
    </source>
</evidence>
<dbReference type="InterPro" id="IPR036249">
    <property type="entry name" value="Thioredoxin-like_sf"/>
</dbReference>
<evidence type="ECO:0000256" key="3">
    <source>
        <dbReference type="ARBA" id="ARBA00023002"/>
    </source>
</evidence>
<dbReference type="GO" id="GO:0004601">
    <property type="term" value="F:peroxidase activity"/>
    <property type="evidence" value="ECO:0007669"/>
    <property type="project" value="UniProtKB-KW"/>
</dbReference>
<dbReference type="Gene3D" id="3.40.30.10">
    <property type="entry name" value="Glutaredoxin"/>
    <property type="match status" value="1"/>
</dbReference>
<dbReference type="InterPro" id="IPR013766">
    <property type="entry name" value="Thioredoxin_domain"/>
</dbReference>
<protein>
    <recommendedName>
        <fullName evidence="4">Glutathione peroxidase</fullName>
    </recommendedName>
</protein>
<dbReference type="Proteomes" id="UP000739180">
    <property type="component" value="Unassembled WGS sequence"/>
</dbReference>
<evidence type="ECO:0000256" key="2">
    <source>
        <dbReference type="ARBA" id="ARBA00022559"/>
    </source>
</evidence>
<dbReference type="InterPro" id="IPR000889">
    <property type="entry name" value="Glutathione_peroxidase"/>
</dbReference>
<dbReference type="PANTHER" id="PTHR11592">
    <property type="entry name" value="GLUTATHIONE PEROXIDASE"/>
    <property type="match status" value="1"/>
</dbReference>